<dbReference type="AlphaFoldDB" id="A0A8D8L162"/>
<protein>
    <submittedName>
        <fullName evidence="3">ATP-dependent RNA helicase p62</fullName>
    </submittedName>
</protein>
<dbReference type="EMBL" id="HBUE01344241">
    <property type="protein sequence ID" value="CAG6599872.1"/>
    <property type="molecule type" value="Transcribed_RNA"/>
</dbReference>
<dbReference type="EMBL" id="HBUE01237321">
    <property type="protein sequence ID" value="CAG6547689.1"/>
    <property type="molecule type" value="Transcribed_RNA"/>
</dbReference>
<dbReference type="EMBL" id="HBUE01344251">
    <property type="protein sequence ID" value="CAG6599892.1"/>
    <property type="molecule type" value="Transcribed_RNA"/>
</dbReference>
<feature type="compositionally biased region" description="Gly residues" evidence="1">
    <location>
        <begin position="144"/>
        <end position="161"/>
    </location>
</feature>
<dbReference type="PANTHER" id="PTHR47958">
    <property type="entry name" value="ATP-DEPENDENT RNA HELICASE DBP3"/>
    <property type="match status" value="1"/>
</dbReference>
<evidence type="ECO:0000256" key="1">
    <source>
        <dbReference type="SAM" id="MobiDB-lite"/>
    </source>
</evidence>
<dbReference type="InterPro" id="IPR027417">
    <property type="entry name" value="P-loop_NTPase"/>
</dbReference>
<keyword evidence="3" id="KW-0378">Hydrolase</keyword>
<dbReference type="EMBL" id="HBUE01237316">
    <property type="protein sequence ID" value="CAG6547678.1"/>
    <property type="molecule type" value="Transcribed_RNA"/>
</dbReference>
<sequence>MMSPFPQVARLSSISGGFRIGRNDVDGIKVVINYDYPQQTEDYVHRIGRTGRSNATGEAYTFFTSNERKMAKELVSILEEAKQEVPPELLKWRHMGGGGINRYGSGGGGGNRFGTFKGGRGGDFGRGGGGGGSYGGGAKRPFGGSSGGSSYGGSSSYGGGNSSSSGYRNGSSGGGGGGGMKHIKFDD</sequence>
<dbReference type="EMBL" id="HBUE01237317">
    <property type="protein sequence ID" value="CAG6547681.1"/>
    <property type="molecule type" value="Transcribed_RNA"/>
</dbReference>
<dbReference type="EMBL" id="HBUE01237309">
    <property type="protein sequence ID" value="CAG6547665.1"/>
    <property type="molecule type" value="Transcribed_RNA"/>
</dbReference>
<dbReference type="EMBL" id="HBUE01344248">
    <property type="protein sequence ID" value="CAG6599887.1"/>
    <property type="molecule type" value="Transcribed_RNA"/>
</dbReference>
<reference evidence="3" key="1">
    <citation type="submission" date="2021-05" db="EMBL/GenBank/DDBJ databases">
        <authorList>
            <person name="Alioto T."/>
            <person name="Alioto T."/>
            <person name="Gomez Garrido J."/>
        </authorList>
    </citation>
    <scope>NUCLEOTIDE SEQUENCE</scope>
</reference>
<dbReference type="SUPFAM" id="SSF52540">
    <property type="entry name" value="P-loop containing nucleoside triphosphate hydrolases"/>
    <property type="match status" value="1"/>
</dbReference>
<keyword evidence="3" id="KW-0067">ATP-binding</keyword>
<feature type="region of interest" description="Disordered" evidence="1">
    <location>
        <begin position="144"/>
        <end position="187"/>
    </location>
</feature>
<dbReference type="InterPro" id="IPR001650">
    <property type="entry name" value="Helicase_C-like"/>
</dbReference>
<dbReference type="EMBL" id="HBUE01237318">
    <property type="protein sequence ID" value="CAG6547684.1"/>
    <property type="molecule type" value="Transcribed_RNA"/>
</dbReference>
<dbReference type="EMBL" id="HBUE01344246">
    <property type="protein sequence ID" value="CAG6599881.1"/>
    <property type="molecule type" value="Transcribed_RNA"/>
</dbReference>
<dbReference type="Gene3D" id="3.40.50.300">
    <property type="entry name" value="P-loop containing nucleotide triphosphate hydrolases"/>
    <property type="match status" value="1"/>
</dbReference>
<feature type="compositionally biased region" description="Gly residues" evidence="1">
    <location>
        <begin position="171"/>
        <end position="180"/>
    </location>
</feature>
<dbReference type="PROSITE" id="PS51194">
    <property type="entry name" value="HELICASE_CTER"/>
    <property type="match status" value="1"/>
</dbReference>
<evidence type="ECO:0000313" key="3">
    <source>
        <dbReference type="EMBL" id="CAG6599878.1"/>
    </source>
</evidence>
<dbReference type="EMBL" id="HBUE01344239">
    <property type="protein sequence ID" value="CAG6599868.1"/>
    <property type="molecule type" value="Transcribed_RNA"/>
</dbReference>
<dbReference type="EMBL" id="HBUE01344245">
    <property type="protein sequence ID" value="CAG6599878.1"/>
    <property type="molecule type" value="Transcribed_RNA"/>
</dbReference>
<dbReference type="Pfam" id="PF00271">
    <property type="entry name" value="Helicase_C"/>
    <property type="match status" value="1"/>
</dbReference>
<dbReference type="EMBL" id="HBUE01237315">
    <property type="protein sequence ID" value="CAG6547675.1"/>
    <property type="molecule type" value="Transcribed_RNA"/>
</dbReference>
<accession>A0A8D8L162</accession>
<keyword evidence="3" id="KW-0547">Nucleotide-binding</keyword>
<dbReference type="EMBL" id="HBUE01237311">
    <property type="protein sequence ID" value="CAG6547669.1"/>
    <property type="molecule type" value="Transcribed_RNA"/>
</dbReference>
<name>A0A8D8L162_CULPI</name>
<keyword evidence="3" id="KW-0347">Helicase</keyword>
<feature type="domain" description="Helicase C-terminal" evidence="2">
    <location>
        <begin position="1"/>
        <end position="93"/>
    </location>
</feature>
<organism evidence="3">
    <name type="scientific">Culex pipiens</name>
    <name type="common">House mosquito</name>
    <dbReference type="NCBI Taxonomy" id="7175"/>
    <lineage>
        <taxon>Eukaryota</taxon>
        <taxon>Metazoa</taxon>
        <taxon>Ecdysozoa</taxon>
        <taxon>Arthropoda</taxon>
        <taxon>Hexapoda</taxon>
        <taxon>Insecta</taxon>
        <taxon>Pterygota</taxon>
        <taxon>Neoptera</taxon>
        <taxon>Endopterygota</taxon>
        <taxon>Diptera</taxon>
        <taxon>Nematocera</taxon>
        <taxon>Culicoidea</taxon>
        <taxon>Culicidae</taxon>
        <taxon>Culicinae</taxon>
        <taxon>Culicini</taxon>
        <taxon>Culex</taxon>
        <taxon>Culex</taxon>
    </lineage>
</organism>
<dbReference type="GO" id="GO:0004386">
    <property type="term" value="F:helicase activity"/>
    <property type="evidence" value="ECO:0007669"/>
    <property type="project" value="UniProtKB-KW"/>
</dbReference>
<proteinExistence type="predicted"/>
<evidence type="ECO:0000259" key="2">
    <source>
        <dbReference type="PROSITE" id="PS51194"/>
    </source>
</evidence>
<dbReference type="EMBL" id="HBUE01344247">
    <property type="protein sequence ID" value="CAG6599884.1"/>
    <property type="molecule type" value="Transcribed_RNA"/>
</dbReference>